<keyword evidence="2" id="KW-1185">Reference proteome</keyword>
<organism evidence="1 2">
    <name type="scientific">Acacia crassicarpa</name>
    <name type="common">northern wattle</name>
    <dbReference type="NCBI Taxonomy" id="499986"/>
    <lineage>
        <taxon>Eukaryota</taxon>
        <taxon>Viridiplantae</taxon>
        <taxon>Streptophyta</taxon>
        <taxon>Embryophyta</taxon>
        <taxon>Tracheophyta</taxon>
        <taxon>Spermatophyta</taxon>
        <taxon>Magnoliopsida</taxon>
        <taxon>eudicotyledons</taxon>
        <taxon>Gunneridae</taxon>
        <taxon>Pentapetalae</taxon>
        <taxon>rosids</taxon>
        <taxon>fabids</taxon>
        <taxon>Fabales</taxon>
        <taxon>Fabaceae</taxon>
        <taxon>Caesalpinioideae</taxon>
        <taxon>mimosoid clade</taxon>
        <taxon>Acacieae</taxon>
        <taxon>Acacia</taxon>
    </lineage>
</organism>
<sequence length="132" mass="14574">MEGQKLCTGNSKQKVWWVTPKTLLLSLCSKQVQLVQGKIIPRSTCKCNQTVGAIWGLCFFLVDEGTPSLRISCPFGNLRTVKAHTPCGPPTSHSHHSLSLSLSLSHLQLNSFFFLPFINFGAQRIASSVIQF</sequence>
<name>A0AAE1N0B8_9FABA</name>
<protein>
    <submittedName>
        <fullName evidence="1">Uncharacterized protein</fullName>
    </submittedName>
</protein>
<accession>A0AAE1N0B8</accession>
<proteinExistence type="predicted"/>
<dbReference type="Proteomes" id="UP001293593">
    <property type="component" value="Unassembled WGS sequence"/>
</dbReference>
<evidence type="ECO:0000313" key="1">
    <source>
        <dbReference type="EMBL" id="KAK4280629.1"/>
    </source>
</evidence>
<dbReference type="AlphaFoldDB" id="A0AAE1N0B8"/>
<gene>
    <name evidence="1" type="ORF">QN277_012231</name>
</gene>
<reference evidence="1" key="1">
    <citation type="submission" date="2023-10" db="EMBL/GenBank/DDBJ databases">
        <title>Chromosome-level genome of the transformable northern wattle, Acacia crassicarpa.</title>
        <authorList>
            <person name="Massaro I."/>
            <person name="Sinha N.R."/>
            <person name="Poethig S."/>
            <person name="Leichty A.R."/>
        </authorList>
    </citation>
    <scope>NUCLEOTIDE SEQUENCE</scope>
    <source>
        <strain evidence="1">Acra3RX</strain>
        <tissue evidence="1">Leaf</tissue>
    </source>
</reference>
<comment type="caution">
    <text evidence="1">The sequence shown here is derived from an EMBL/GenBank/DDBJ whole genome shotgun (WGS) entry which is preliminary data.</text>
</comment>
<dbReference type="EMBL" id="JAWXYG010000002">
    <property type="protein sequence ID" value="KAK4280629.1"/>
    <property type="molecule type" value="Genomic_DNA"/>
</dbReference>
<evidence type="ECO:0000313" key="2">
    <source>
        <dbReference type="Proteomes" id="UP001293593"/>
    </source>
</evidence>